<protein>
    <submittedName>
        <fullName evidence="2">Uncharacterized protein</fullName>
    </submittedName>
</protein>
<reference evidence="2" key="1">
    <citation type="journal article" date="2020" name="mSystems">
        <title>Genome- and Community-Level Interaction Insights into Carbon Utilization and Element Cycling Functions of Hydrothermarchaeota in Hydrothermal Sediment.</title>
        <authorList>
            <person name="Zhou Z."/>
            <person name="Liu Y."/>
            <person name="Xu W."/>
            <person name="Pan J."/>
            <person name="Luo Z.H."/>
            <person name="Li M."/>
        </authorList>
    </citation>
    <scope>NUCLEOTIDE SEQUENCE [LARGE SCALE GENOMIC DNA]</scope>
    <source>
        <strain evidence="2">SpSt-500</strain>
    </source>
</reference>
<name>A0A832DFJ7_9BACT</name>
<keyword evidence="1" id="KW-1133">Transmembrane helix</keyword>
<dbReference type="AlphaFoldDB" id="A0A832DFJ7"/>
<dbReference type="EMBL" id="DSVI01000005">
    <property type="protein sequence ID" value="HGT47263.1"/>
    <property type="molecule type" value="Genomic_DNA"/>
</dbReference>
<feature type="transmembrane region" description="Helical" evidence="1">
    <location>
        <begin position="209"/>
        <end position="226"/>
    </location>
</feature>
<feature type="transmembrane region" description="Helical" evidence="1">
    <location>
        <begin position="233"/>
        <end position="248"/>
    </location>
</feature>
<evidence type="ECO:0000313" key="2">
    <source>
        <dbReference type="EMBL" id="HGT47263.1"/>
    </source>
</evidence>
<feature type="transmembrane region" description="Helical" evidence="1">
    <location>
        <begin position="169"/>
        <end position="189"/>
    </location>
</feature>
<keyword evidence="1" id="KW-0812">Transmembrane</keyword>
<feature type="transmembrane region" description="Helical" evidence="1">
    <location>
        <begin position="139"/>
        <end position="157"/>
    </location>
</feature>
<gene>
    <name evidence="2" type="ORF">ENS56_04465</name>
</gene>
<organism evidence="2">
    <name type="scientific">Ignavibacterium album</name>
    <dbReference type="NCBI Taxonomy" id="591197"/>
    <lineage>
        <taxon>Bacteria</taxon>
        <taxon>Pseudomonadati</taxon>
        <taxon>Ignavibacteriota</taxon>
        <taxon>Ignavibacteria</taxon>
        <taxon>Ignavibacteriales</taxon>
        <taxon>Ignavibacteriaceae</taxon>
        <taxon>Ignavibacterium</taxon>
    </lineage>
</organism>
<evidence type="ECO:0000256" key="1">
    <source>
        <dbReference type="SAM" id="Phobius"/>
    </source>
</evidence>
<proteinExistence type="predicted"/>
<sequence length="249" mass="29306">MKESLILWLSSLVIVFLLSYFKSVFGEYYPISSTFSVNGQKVSYKLDKFEFGDTYKLMVRSDFKDLEGEVIINSEKVKNYKIKLSKDQDILFAEINKKEIGEKFNYYIQLKSEDKTYRIPSNGEVNFIFFGRIPRMVNWLYIIFLYTGLVLIIRSGLEIFKSNRRIKNFLVLTSIVLLTFLMMINPLYLSYKFDYINKSIPPIQNLFPLYLLMIVAIWISTTVYVFTKKKDKPVVLIASIICLLIYLFS</sequence>
<accession>A0A832DFJ7</accession>
<keyword evidence="1" id="KW-0472">Membrane</keyword>
<comment type="caution">
    <text evidence="2">The sequence shown here is derived from an EMBL/GenBank/DDBJ whole genome shotgun (WGS) entry which is preliminary data.</text>
</comment>